<dbReference type="OrthoDB" id="17010at2759"/>
<dbReference type="InterPro" id="IPR038354">
    <property type="entry name" value="VKOR_sf"/>
</dbReference>
<dbReference type="SMART" id="SM00756">
    <property type="entry name" value="VKc"/>
    <property type="match status" value="1"/>
</dbReference>
<dbReference type="Pfam" id="PF07884">
    <property type="entry name" value="VKOR"/>
    <property type="match status" value="1"/>
</dbReference>
<keyword evidence="16" id="KW-1185">Reference proteome</keyword>
<evidence type="ECO:0000256" key="1">
    <source>
        <dbReference type="ARBA" id="ARBA00004477"/>
    </source>
</evidence>
<feature type="signal peptide" evidence="13">
    <location>
        <begin position="1"/>
        <end position="19"/>
    </location>
</feature>
<dbReference type="Gene3D" id="1.20.1440.130">
    <property type="entry name" value="VKOR domain"/>
    <property type="match status" value="1"/>
</dbReference>
<reference evidence="16" key="1">
    <citation type="journal article" date="2023" name="Commun. Biol.">
        <title>Genome analysis of Parmales, the sister group of diatoms, reveals the evolutionary specialization of diatoms from phago-mixotrophs to photoautotrophs.</title>
        <authorList>
            <person name="Ban H."/>
            <person name="Sato S."/>
            <person name="Yoshikawa S."/>
            <person name="Yamada K."/>
            <person name="Nakamura Y."/>
            <person name="Ichinomiya M."/>
            <person name="Sato N."/>
            <person name="Blanc-Mathieu R."/>
            <person name="Endo H."/>
            <person name="Kuwata A."/>
            <person name="Ogata H."/>
        </authorList>
    </citation>
    <scope>NUCLEOTIDE SEQUENCE [LARGE SCALE GENOMIC DNA]</scope>
    <source>
        <strain evidence="16">NIES 3700</strain>
    </source>
</reference>
<dbReference type="EMBL" id="BRXW01000394">
    <property type="protein sequence ID" value="GMH50286.1"/>
    <property type="molecule type" value="Genomic_DNA"/>
</dbReference>
<keyword evidence="9 12" id="KW-0472">Membrane</keyword>
<feature type="transmembrane region" description="Helical" evidence="12">
    <location>
        <begin position="80"/>
        <end position="99"/>
    </location>
</feature>
<keyword evidence="4 12" id="KW-0812">Transmembrane</keyword>
<evidence type="ECO:0000256" key="8">
    <source>
        <dbReference type="ARBA" id="ARBA00023002"/>
    </source>
</evidence>
<dbReference type="PANTHER" id="PTHR14519:SF5">
    <property type="entry name" value="VITAMIN K EPOXIDE REDUCTASE COMPLEX SUBUNIT 1-LIKE PROTEIN 1"/>
    <property type="match status" value="1"/>
</dbReference>
<gene>
    <name evidence="15" type="ORF">TrLO_g13908</name>
</gene>
<evidence type="ECO:0000313" key="15">
    <source>
        <dbReference type="EMBL" id="GMH50286.1"/>
    </source>
</evidence>
<feature type="transmembrane region" description="Helical" evidence="12">
    <location>
        <begin position="106"/>
        <end position="122"/>
    </location>
</feature>
<comment type="subcellular location">
    <subcellularLocation>
        <location evidence="1">Endoplasmic reticulum membrane</location>
        <topology evidence="1">Multi-pass membrane protein</topology>
    </subcellularLocation>
</comment>
<dbReference type="InterPro" id="IPR042406">
    <property type="entry name" value="VKORC1/VKORC1L1"/>
</dbReference>
<protein>
    <recommendedName>
        <fullName evidence="3">vitamin-K-epoxide reductase (warfarin-sensitive)</fullName>
        <ecNumber evidence="3">1.17.4.4</ecNumber>
    </recommendedName>
</protein>
<evidence type="ECO:0000256" key="11">
    <source>
        <dbReference type="ARBA" id="ARBA00023284"/>
    </source>
</evidence>
<dbReference type="GO" id="GO:0042373">
    <property type="term" value="P:vitamin K metabolic process"/>
    <property type="evidence" value="ECO:0007669"/>
    <property type="project" value="InterPro"/>
</dbReference>
<evidence type="ECO:0000256" key="6">
    <source>
        <dbReference type="ARBA" id="ARBA00022824"/>
    </source>
</evidence>
<keyword evidence="11" id="KW-0676">Redox-active center</keyword>
<feature type="chain" id="PRO_5040844249" description="vitamin-K-epoxide reductase (warfarin-sensitive)" evidence="13">
    <location>
        <begin position="20"/>
        <end position="156"/>
    </location>
</feature>
<sequence>MKSLLSPLSLLGLTLSLYALHVEHTLLTTPTFTSLCDLTIPILEVTASCSKTLSSPESHLLSFFNLVPEDSPVYLNPPNALLGVIFYILTFLSTFTSSVLPLLKPLTYISIVVSVYLLSVLIEKGDVCLLCLSTHAINAVIFYGINFTKDYKLKVN</sequence>
<dbReference type="GO" id="GO:0047057">
    <property type="term" value="F:vitamin-K-epoxide reductase (warfarin-sensitive) activity"/>
    <property type="evidence" value="ECO:0007669"/>
    <property type="project" value="UniProtKB-EC"/>
</dbReference>
<accession>A0A9W6ZDB3</accession>
<comment type="similarity">
    <text evidence="2">Belongs to the VKOR family.</text>
</comment>
<comment type="caution">
    <text evidence="15">The sequence shown here is derived from an EMBL/GenBank/DDBJ whole genome shotgun (WGS) entry which is preliminary data.</text>
</comment>
<dbReference type="GO" id="GO:0005789">
    <property type="term" value="C:endoplasmic reticulum membrane"/>
    <property type="evidence" value="ECO:0007669"/>
    <property type="project" value="UniProtKB-SubCell"/>
</dbReference>
<evidence type="ECO:0000256" key="12">
    <source>
        <dbReference type="SAM" id="Phobius"/>
    </source>
</evidence>
<evidence type="ECO:0000256" key="13">
    <source>
        <dbReference type="SAM" id="SignalP"/>
    </source>
</evidence>
<feature type="domain" description="Vitamin K epoxide reductase" evidence="14">
    <location>
        <begin position="1"/>
        <end position="150"/>
    </location>
</feature>
<keyword evidence="10" id="KW-1015">Disulfide bond</keyword>
<keyword evidence="8" id="KW-0560">Oxidoreductase</keyword>
<dbReference type="PANTHER" id="PTHR14519">
    <property type="entry name" value="VITAMIN K EPOXIDE REDUCTASE COMPLEX, SUBUNIT 1"/>
    <property type="match status" value="1"/>
</dbReference>
<organism evidence="15 16">
    <name type="scientific">Triparma laevis f. longispina</name>
    <dbReference type="NCBI Taxonomy" id="1714387"/>
    <lineage>
        <taxon>Eukaryota</taxon>
        <taxon>Sar</taxon>
        <taxon>Stramenopiles</taxon>
        <taxon>Ochrophyta</taxon>
        <taxon>Bolidophyceae</taxon>
        <taxon>Parmales</taxon>
        <taxon>Triparmaceae</taxon>
        <taxon>Triparma</taxon>
    </lineage>
</organism>
<evidence type="ECO:0000256" key="3">
    <source>
        <dbReference type="ARBA" id="ARBA00012278"/>
    </source>
</evidence>
<evidence type="ECO:0000256" key="5">
    <source>
        <dbReference type="ARBA" id="ARBA00022719"/>
    </source>
</evidence>
<dbReference type="EC" id="1.17.4.4" evidence="3"/>
<dbReference type="InterPro" id="IPR012932">
    <property type="entry name" value="VKOR"/>
</dbReference>
<evidence type="ECO:0000256" key="7">
    <source>
        <dbReference type="ARBA" id="ARBA00022989"/>
    </source>
</evidence>
<proteinExistence type="inferred from homology"/>
<evidence type="ECO:0000259" key="14">
    <source>
        <dbReference type="SMART" id="SM00756"/>
    </source>
</evidence>
<evidence type="ECO:0000256" key="9">
    <source>
        <dbReference type="ARBA" id="ARBA00023136"/>
    </source>
</evidence>
<dbReference type="GO" id="GO:0048038">
    <property type="term" value="F:quinone binding"/>
    <property type="evidence" value="ECO:0007669"/>
    <property type="project" value="UniProtKB-KW"/>
</dbReference>
<evidence type="ECO:0000313" key="16">
    <source>
        <dbReference type="Proteomes" id="UP001165122"/>
    </source>
</evidence>
<evidence type="ECO:0000256" key="4">
    <source>
        <dbReference type="ARBA" id="ARBA00022692"/>
    </source>
</evidence>
<keyword evidence="6" id="KW-0256">Endoplasmic reticulum</keyword>
<evidence type="ECO:0000256" key="10">
    <source>
        <dbReference type="ARBA" id="ARBA00023157"/>
    </source>
</evidence>
<dbReference type="AlphaFoldDB" id="A0A9W6ZDB3"/>
<keyword evidence="7 12" id="KW-1133">Transmembrane helix</keyword>
<keyword evidence="13" id="KW-0732">Signal</keyword>
<name>A0A9W6ZDB3_9STRA</name>
<evidence type="ECO:0000256" key="2">
    <source>
        <dbReference type="ARBA" id="ARBA00006214"/>
    </source>
</evidence>
<dbReference type="Proteomes" id="UP001165122">
    <property type="component" value="Unassembled WGS sequence"/>
</dbReference>
<keyword evidence="5" id="KW-0874">Quinone</keyword>